<dbReference type="PROSITE" id="PS50600">
    <property type="entry name" value="ULP_PROTEASE"/>
    <property type="match status" value="1"/>
</dbReference>
<dbReference type="STRING" id="43265.A0A545UPG1"/>
<evidence type="ECO:0000313" key="8">
    <source>
        <dbReference type="Proteomes" id="UP000315783"/>
    </source>
</evidence>
<dbReference type="GO" id="GO:0016929">
    <property type="term" value="F:deSUMOylase activity"/>
    <property type="evidence" value="ECO:0007669"/>
    <property type="project" value="TreeGrafter"/>
</dbReference>
<evidence type="ECO:0000256" key="2">
    <source>
        <dbReference type="ARBA" id="ARBA00022670"/>
    </source>
</evidence>
<dbReference type="EMBL" id="SPUK01000019">
    <property type="protein sequence ID" value="TQV91323.1"/>
    <property type="molecule type" value="Genomic_DNA"/>
</dbReference>
<name>A0A545UPG1_9HYPO</name>
<reference evidence="7 8" key="1">
    <citation type="journal article" date="2019" name="Appl. Microbiol. Biotechnol.">
        <title>Genome sequence of Isaria javanica and comparative genome analysis insights into family S53 peptidase evolution in fungal entomopathogens.</title>
        <authorList>
            <person name="Lin R."/>
            <person name="Zhang X."/>
            <person name="Xin B."/>
            <person name="Zou M."/>
            <person name="Gao Y."/>
            <person name="Qin F."/>
            <person name="Hu Q."/>
            <person name="Xie B."/>
            <person name="Cheng X."/>
        </authorList>
    </citation>
    <scope>NUCLEOTIDE SEQUENCE [LARGE SCALE GENOMIC DNA]</scope>
    <source>
        <strain evidence="7 8">IJ1G</strain>
    </source>
</reference>
<feature type="domain" description="Ubiquitin-like protease family profile" evidence="6">
    <location>
        <begin position="322"/>
        <end position="501"/>
    </location>
</feature>
<dbReference type="PANTHER" id="PTHR12606:SF141">
    <property type="entry name" value="GH15225P-RELATED"/>
    <property type="match status" value="1"/>
</dbReference>
<dbReference type="GO" id="GO:0006508">
    <property type="term" value="P:proteolysis"/>
    <property type="evidence" value="ECO:0007669"/>
    <property type="project" value="UniProtKB-KW"/>
</dbReference>
<feature type="compositionally biased region" description="Basic residues" evidence="5">
    <location>
        <begin position="151"/>
        <end position="160"/>
    </location>
</feature>
<dbReference type="InterPro" id="IPR003653">
    <property type="entry name" value="Peptidase_C48_C"/>
</dbReference>
<dbReference type="Pfam" id="PF02902">
    <property type="entry name" value="Peptidase_C48"/>
    <property type="match status" value="1"/>
</dbReference>
<feature type="region of interest" description="Disordered" evidence="5">
    <location>
        <begin position="151"/>
        <end position="186"/>
    </location>
</feature>
<evidence type="ECO:0000256" key="3">
    <source>
        <dbReference type="ARBA" id="ARBA00022801"/>
    </source>
</evidence>
<proteinExistence type="inferred from homology"/>
<dbReference type="SUPFAM" id="SSF54001">
    <property type="entry name" value="Cysteine proteinases"/>
    <property type="match status" value="1"/>
</dbReference>
<dbReference type="GO" id="GO:0005634">
    <property type="term" value="C:nucleus"/>
    <property type="evidence" value="ECO:0007669"/>
    <property type="project" value="TreeGrafter"/>
</dbReference>
<comment type="similarity">
    <text evidence="1">Belongs to the peptidase C48 family.</text>
</comment>
<evidence type="ECO:0000256" key="4">
    <source>
        <dbReference type="ARBA" id="ARBA00022807"/>
    </source>
</evidence>
<dbReference type="GO" id="GO:0016926">
    <property type="term" value="P:protein desumoylation"/>
    <property type="evidence" value="ECO:0007669"/>
    <property type="project" value="TreeGrafter"/>
</dbReference>
<feature type="region of interest" description="Disordered" evidence="5">
    <location>
        <begin position="80"/>
        <end position="105"/>
    </location>
</feature>
<keyword evidence="3" id="KW-0378">Hydrolase</keyword>
<dbReference type="InterPro" id="IPR038765">
    <property type="entry name" value="Papain-like_cys_pep_sf"/>
</dbReference>
<evidence type="ECO:0000256" key="1">
    <source>
        <dbReference type="ARBA" id="ARBA00005234"/>
    </source>
</evidence>
<dbReference type="AlphaFoldDB" id="A0A545UPG1"/>
<evidence type="ECO:0000313" key="7">
    <source>
        <dbReference type="EMBL" id="TQV91323.1"/>
    </source>
</evidence>
<organism evidence="7 8">
    <name type="scientific">Cordyceps javanica</name>
    <dbReference type="NCBI Taxonomy" id="43265"/>
    <lineage>
        <taxon>Eukaryota</taxon>
        <taxon>Fungi</taxon>
        <taxon>Dikarya</taxon>
        <taxon>Ascomycota</taxon>
        <taxon>Pezizomycotina</taxon>
        <taxon>Sordariomycetes</taxon>
        <taxon>Hypocreomycetidae</taxon>
        <taxon>Hypocreales</taxon>
        <taxon>Cordycipitaceae</taxon>
        <taxon>Cordyceps</taxon>
    </lineage>
</organism>
<gene>
    <name evidence="7" type="ORF">IF1G_09822</name>
</gene>
<comment type="caution">
    <text evidence="7">The sequence shown here is derived from an EMBL/GenBank/DDBJ whole genome shotgun (WGS) entry which is preliminary data.</text>
</comment>
<evidence type="ECO:0000259" key="6">
    <source>
        <dbReference type="PROSITE" id="PS50600"/>
    </source>
</evidence>
<sequence>MIGNLRSALSSVGGPYSDLLVRHDHAATQTREKDLGAKRLKLSTASVKSNRDGNEHFKAESFDQIPSLKLDVFRKSHTGDVSLASNSLPSPPPSPKKRDVRQSHSKARWFLSKFRPYSLPNEARPGIGDAFAATRGRPSSRDVFKRKRRIASRHAPKRLGRSQLPMPVRFSDPQGKPERPSRKPMIADDLPDIKKLTLRSEPTIATAADERFADQLLPPFETLNYVSSYLKTCEEASVNHDDRINAILGEKEPWSLELNTAVEEIIQAQRKTQESDEKITREYITNMQLYEIRTPRRPLLLSLSDEMSKRTISTIHANPDAVLAKAADSTPLHRHDFCRVIPKTEWLNDEIVNGVLSWLDQAVNHIGGVDNPKTQTRKCLVMTSFYYKQIKTTCKNTQRTLKRKGITKENLLEVNTILLPICEHSHWTLMVINPSKKTVAHIDSLNPRGTKSVTELALMWMKDALDEKFVPGEWSTIKYDHPAQTNGYDCGVHTICNAICVAVGVDPSEAYKAVEMPALRLQMSAVLVNGGFTGELDLLGF</sequence>
<protein>
    <submittedName>
        <fullName evidence="7">Ulp1 protease family protein</fullName>
    </submittedName>
</protein>
<keyword evidence="4" id="KW-0788">Thiol protease</keyword>
<dbReference type="Proteomes" id="UP000315783">
    <property type="component" value="Unassembled WGS sequence"/>
</dbReference>
<dbReference type="PANTHER" id="PTHR12606">
    <property type="entry name" value="SENTRIN/SUMO-SPECIFIC PROTEASE"/>
    <property type="match status" value="1"/>
</dbReference>
<dbReference type="Gene3D" id="3.40.395.10">
    <property type="entry name" value="Adenoviral Proteinase, Chain A"/>
    <property type="match status" value="1"/>
</dbReference>
<keyword evidence="2 7" id="KW-0645">Protease</keyword>
<evidence type="ECO:0000256" key="5">
    <source>
        <dbReference type="SAM" id="MobiDB-lite"/>
    </source>
</evidence>
<keyword evidence="8" id="KW-1185">Reference proteome</keyword>
<accession>A0A545UPG1</accession>